<evidence type="ECO:0000313" key="2">
    <source>
        <dbReference type="EMBL" id="KAG2190879.1"/>
    </source>
</evidence>
<feature type="compositionally biased region" description="Polar residues" evidence="1">
    <location>
        <begin position="66"/>
        <end position="80"/>
    </location>
</feature>
<dbReference type="EMBL" id="JAEPRD010000525">
    <property type="protein sequence ID" value="KAG2190879.1"/>
    <property type="molecule type" value="Genomic_DNA"/>
</dbReference>
<keyword evidence="3" id="KW-1185">Reference proteome</keyword>
<name>A0A8H7QF24_9FUNG</name>
<feature type="compositionally biased region" description="Polar residues" evidence="1">
    <location>
        <begin position="1"/>
        <end position="12"/>
    </location>
</feature>
<dbReference type="Proteomes" id="UP000603453">
    <property type="component" value="Unassembled WGS sequence"/>
</dbReference>
<evidence type="ECO:0000313" key="3">
    <source>
        <dbReference type="Proteomes" id="UP000603453"/>
    </source>
</evidence>
<organism evidence="2 3">
    <name type="scientific">Mucor saturninus</name>
    <dbReference type="NCBI Taxonomy" id="64648"/>
    <lineage>
        <taxon>Eukaryota</taxon>
        <taxon>Fungi</taxon>
        <taxon>Fungi incertae sedis</taxon>
        <taxon>Mucoromycota</taxon>
        <taxon>Mucoromycotina</taxon>
        <taxon>Mucoromycetes</taxon>
        <taxon>Mucorales</taxon>
        <taxon>Mucorineae</taxon>
        <taxon>Mucoraceae</taxon>
        <taxon>Mucor</taxon>
    </lineage>
</organism>
<gene>
    <name evidence="2" type="ORF">INT47_002759</name>
</gene>
<comment type="caution">
    <text evidence="2">The sequence shown here is derived from an EMBL/GenBank/DDBJ whole genome shotgun (WGS) entry which is preliminary data.</text>
</comment>
<feature type="region of interest" description="Disordered" evidence="1">
    <location>
        <begin position="1"/>
        <end position="80"/>
    </location>
</feature>
<proteinExistence type="predicted"/>
<sequence length="276" mass="31077">MFGGSSSNQNDGASKKKPGPKPGSKRDPHASRPGPKRMMSQPNLSQQRLDRMSVFQTGSRREEEQPATSLSSSNVDGNLNSPVIEAIQNTEMEIISEEENDNNLSAVEAEINNIEGTESDEEEFDDNVTNVGDANADTATEEEFTEEEFKIVDEDISDSTPEDSFIGKYLAEIQNRLKGGVTPVEYQRKTYWVDVEYEGFDYDIRTSPDIFYRPQVFIWPPDLLTGRGTNGEGKKHLKCPTCKLANLERKEFAKKTKARRIIDLFESLLLSDEHEL</sequence>
<accession>A0A8H7QF24</accession>
<protein>
    <submittedName>
        <fullName evidence="2">Uncharacterized protein</fullName>
    </submittedName>
</protein>
<evidence type="ECO:0000256" key="1">
    <source>
        <dbReference type="SAM" id="MobiDB-lite"/>
    </source>
</evidence>
<reference evidence="2" key="1">
    <citation type="submission" date="2020-12" db="EMBL/GenBank/DDBJ databases">
        <title>Metabolic potential, ecology and presence of endohyphal bacteria is reflected in genomic diversity of Mucoromycotina.</title>
        <authorList>
            <person name="Muszewska A."/>
            <person name="Okrasinska A."/>
            <person name="Steczkiewicz K."/>
            <person name="Drgas O."/>
            <person name="Orlowska M."/>
            <person name="Perlinska-Lenart U."/>
            <person name="Aleksandrzak-Piekarczyk T."/>
            <person name="Szatraj K."/>
            <person name="Zielenkiewicz U."/>
            <person name="Pilsyk S."/>
            <person name="Malc E."/>
            <person name="Mieczkowski P."/>
            <person name="Kruszewska J.S."/>
            <person name="Biernat P."/>
            <person name="Pawlowska J."/>
        </authorList>
    </citation>
    <scope>NUCLEOTIDE SEQUENCE</scope>
    <source>
        <strain evidence="2">WA0000017839</strain>
    </source>
</reference>
<dbReference type="AlphaFoldDB" id="A0A8H7QF24"/>